<dbReference type="PIRSF" id="PIRSF006483">
    <property type="entry name" value="Membrane_protein_YitT"/>
    <property type="match status" value="1"/>
</dbReference>
<dbReference type="GO" id="GO:0005886">
    <property type="term" value="C:plasma membrane"/>
    <property type="evidence" value="ECO:0007669"/>
    <property type="project" value="UniProtKB-SubCell"/>
</dbReference>
<accession>A0AAW5KD02</accession>
<dbReference type="InterPro" id="IPR019264">
    <property type="entry name" value="DUF2179"/>
</dbReference>
<dbReference type="RefSeq" id="WP_256135080.1">
    <property type="nucleotide sequence ID" value="NZ_JANGAB010000001.1"/>
</dbReference>
<name>A0AAW5KD02_9FIRM</name>
<evidence type="ECO:0000256" key="6">
    <source>
        <dbReference type="SAM" id="Phobius"/>
    </source>
</evidence>
<organism evidence="8 9">
    <name type="scientific">Bittarella massiliensis</name>
    <name type="common">ex Durand et al. 2017</name>
    <dbReference type="NCBI Taxonomy" id="1720313"/>
    <lineage>
        <taxon>Bacteria</taxon>
        <taxon>Bacillati</taxon>
        <taxon>Bacillota</taxon>
        <taxon>Clostridia</taxon>
        <taxon>Eubacteriales</taxon>
        <taxon>Oscillospiraceae</taxon>
        <taxon>Bittarella (ex Durand et al. 2017)</taxon>
    </lineage>
</organism>
<dbReference type="PANTHER" id="PTHR33545">
    <property type="entry name" value="UPF0750 MEMBRANE PROTEIN YITT-RELATED"/>
    <property type="match status" value="1"/>
</dbReference>
<feature type="domain" description="DUF2179" evidence="7">
    <location>
        <begin position="222"/>
        <end position="276"/>
    </location>
</feature>
<keyword evidence="3 6" id="KW-0812">Transmembrane</keyword>
<feature type="transmembrane region" description="Helical" evidence="6">
    <location>
        <begin position="175"/>
        <end position="194"/>
    </location>
</feature>
<feature type="transmembrane region" description="Helical" evidence="6">
    <location>
        <begin position="50"/>
        <end position="70"/>
    </location>
</feature>
<dbReference type="Pfam" id="PF02588">
    <property type="entry name" value="YitT_membrane"/>
    <property type="match status" value="1"/>
</dbReference>
<evidence type="ECO:0000313" key="9">
    <source>
        <dbReference type="Proteomes" id="UP001205063"/>
    </source>
</evidence>
<dbReference type="Gene3D" id="3.30.70.120">
    <property type="match status" value="1"/>
</dbReference>
<dbReference type="PANTHER" id="PTHR33545:SF5">
    <property type="entry name" value="UPF0750 MEMBRANE PROTEIN YITT"/>
    <property type="match status" value="1"/>
</dbReference>
<dbReference type="CDD" id="cd16380">
    <property type="entry name" value="YitT_C"/>
    <property type="match status" value="1"/>
</dbReference>
<dbReference type="InterPro" id="IPR003740">
    <property type="entry name" value="YitT"/>
</dbReference>
<keyword evidence="4 6" id="KW-1133">Transmembrane helix</keyword>
<dbReference type="InterPro" id="IPR015867">
    <property type="entry name" value="N-reg_PII/ATP_PRibTrfase_C"/>
</dbReference>
<evidence type="ECO:0000256" key="2">
    <source>
        <dbReference type="ARBA" id="ARBA00022475"/>
    </source>
</evidence>
<dbReference type="InterPro" id="IPR051461">
    <property type="entry name" value="UPF0750_membrane"/>
</dbReference>
<evidence type="ECO:0000256" key="3">
    <source>
        <dbReference type="ARBA" id="ARBA00022692"/>
    </source>
</evidence>
<feature type="transmembrane region" description="Helical" evidence="6">
    <location>
        <begin position="147"/>
        <end position="169"/>
    </location>
</feature>
<reference evidence="8" key="1">
    <citation type="submission" date="2022-06" db="EMBL/GenBank/DDBJ databases">
        <title>Isolation of gut microbiota from human fecal samples.</title>
        <authorList>
            <person name="Pamer E.G."/>
            <person name="Barat B."/>
            <person name="Waligurski E."/>
            <person name="Medina S."/>
            <person name="Paddock L."/>
            <person name="Mostad J."/>
        </authorList>
    </citation>
    <scope>NUCLEOTIDE SEQUENCE</scope>
    <source>
        <strain evidence="8">DFI.7.96</strain>
    </source>
</reference>
<proteinExistence type="predicted"/>
<comment type="caution">
    <text evidence="8">The sequence shown here is derived from an EMBL/GenBank/DDBJ whole genome shotgun (WGS) entry which is preliminary data.</text>
</comment>
<evidence type="ECO:0000256" key="5">
    <source>
        <dbReference type="ARBA" id="ARBA00023136"/>
    </source>
</evidence>
<evidence type="ECO:0000256" key="4">
    <source>
        <dbReference type="ARBA" id="ARBA00022989"/>
    </source>
</evidence>
<feature type="transmembrane region" description="Helical" evidence="6">
    <location>
        <begin position="12"/>
        <end position="30"/>
    </location>
</feature>
<feature type="transmembrane region" description="Helical" evidence="6">
    <location>
        <begin position="77"/>
        <end position="96"/>
    </location>
</feature>
<evidence type="ECO:0000256" key="1">
    <source>
        <dbReference type="ARBA" id="ARBA00004651"/>
    </source>
</evidence>
<sequence length="296" mass="31699">MKQAAKQIRSVGVVVLGNAILTFAIAAFVLPNRLISGGVTGIALVFEHFFAMDVSAGVAVANGVLFLAGAVVLGKKFALTTLLSTVLYPVFLSLFRQLDVLQHLTQDTLLAALYAGILMGAGMGLVIREGSSTGGMDIPPLILNKYFGWSVPALIYVFDTAILLTQVFFSTSEQVLYGIAVVLVTSLVMDRVMVMGKNQTQVTIITPRYEEVAQAVQEKLDRGCTFLETVSGHLHRPGRAVMTVISQRELAALNKLVQGIDGEAFLVISKVNEVRGRGFSMGKRHTAAVSDQAARG</sequence>
<protein>
    <submittedName>
        <fullName evidence="8">YitT family protein</fullName>
    </submittedName>
</protein>
<gene>
    <name evidence="8" type="ORF">NE646_00215</name>
</gene>
<comment type="subcellular location">
    <subcellularLocation>
        <location evidence="1">Cell membrane</location>
        <topology evidence="1">Multi-pass membrane protein</topology>
    </subcellularLocation>
</comment>
<keyword evidence="2" id="KW-1003">Cell membrane</keyword>
<dbReference type="EMBL" id="JANGAB010000001">
    <property type="protein sequence ID" value="MCQ4948095.1"/>
    <property type="molecule type" value="Genomic_DNA"/>
</dbReference>
<dbReference type="Pfam" id="PF10035">
    <property type="entry name" value="DUF2179"/>
    <property type="match status" value="1"/>
</dbReference>
<feature type="transmembrane region" description="Helical" evidence="6">
    <location>
        <begin position="108"/>
        <end position="127"/>
    </location>
</feature>
<evidence type="ECO:0000313" key="8">
    <source>
        <dbReference type="EMBL" id="MCQ4948095.1"/>
    </source>
</evidence>
<dbReference type="Proteomes" id="UP001205063">
    <property type="component" value="Unassembled WGS sequence"/>
</dbReference>
<evidence type="ECO:0000259" key="7">
    <source>
        <dbReference type="Pfam" id="PF10035"/>
    </source>
</evidence>
<dbReference type="AlphaFoldDB" id="A0AAW5KD02"/>
<keyword evidence="5 6" id="KW-0472">Membrane</keyword>